<evidence type="ECO:0000259" key="2">
    <source>
        <dbReference type="PROSITE" id="PS51841"/>
    </source>
</evidence>
<dbReference type="InterPro" id="IPR036415">
    <property type="entry name" value="Lamin_tail_dom_sf"/>
</dbReference>
<protein>
    <recommendedName>
        <fullName evidence="2">LTD domain-containing protein</fullName>
    </recommendedName>
</protein>
<accession>X1RTP4</accession>
<dbReference type="Pfam" id="PF00932">
    <property type="entry name" value="LTD"/>
    <property type="match status" value="1"/>
</dbReference>
<gene>
    <name evidence="3" type="ORF">S12H4_12390</name>
</gene>
<proteinExistence type="predicted"/>
<feature type="non-terminal residue" evidence="3">
    <location>
        <position position="152"/>
    </location>
</feature>
<feature type="region of interest" description="Disordered" evidence="1">
    <location>
        <begin position="91"/>
        <end position="152"/>
    </location>
</feature>
<reference evidence="3" key="1">
    <citation type="journal article" date="2014" name="Front. Microbiol.">
        <title>High frequency of phylogenetically diverse reductive dehalogenase-homologous genes in deep subseafloor sedimentary metagenomes.</title>
        <authorList>
            <person name="Kawai M."/>
            <person name="Futagami T."/>
            <person name="Toyoda A."/>
            <person name="Takaki Y."/>
            <person name="Nishi S."/>
            <person name="Hori S."/>
            <person name="Arai W."/>
            <person name="Tsubouchi T."/>
            <person name="Morono Y."/>
            <person name="Uchiyama I."/>
            <person name="Ito T."/>
            <person name="Fujiyama A."/>
            <person name="Inagaki F."/>
            <person name="Takami H."/>
        </authorList>
    </citation>
    <scope>NUCLEOTIDE SEQUENCE</scope>
    <source>
        <strain evidence="3">Expedition CK06-06</strain>
    </source>
</reference>
<comment type="caution">
    <text evidence="3">The sequence shown here is derived from an EMBL/GenBank/DDBJ whole genome shotgun (WGS) entry which is preliminary data.</text>
</comment>
<organism evidence="3">
    <name type="scientific">marine sediment metagenome</name>
    <dbReference type="NCBI Taxonomy" id="412755"/>
    <lineage>
        <taxon>unclassified sequences</taxon>
        <taxon>metagenomes</taxon>
        <taxon>ecological metagenomes</taxon>
    </lineage>
</organism>
<sequence length="152" mass="16669">EWIELYNNSSFPIELADWSLKAADGIPDISLVGVIPAKGYFLLERTDDETIKDLKADQTYKGALGNEGEDLQLRDASGILIDSVPCETSGGWFAGENDGRYTMERTDPGSPGTTKNNWHTNDGITRNSTDADGNPINGTPKSENSKEFWNQP</sequence>
<dbReference type="InterPro" id="IPR001322">
    <property type="entry name" value="Lamin_tail_dom"/>
</dbReference>
<feature type="compositionally biased region" description="Polar residues" evidence="1">
    <location>
        <begin position="111"/>
        <end position="152"/>
    </location>
</feature>
<dbReference type="PROSITE" id="PS51841">
    <property type="entry name" value="LTD"/>
    <property type="match status" value="1"/>
</dbReference>
<feature type="non-terminal residue" evidence="3">
    <location>
        <position position="1"/>
    </location>
</feature>
<feature type="domain" description="LTD" evidence="2">
    <location>
        <begin position="1"/>
        <end position="91"/>
    </location>
</feature>
<dbReference type="SUPFAM" id="SSF74853">
    <property type="entry name" value="Lamin A/C globular tail domain"/>
    <property type="match status" value="1"/>
</dbReference>
<feature type="compositionally biased region" description="Basic and acidic residues" evidence="1">
    <location>
        <begin position="97"/>
        <end position="107"/>
    </location>
</feature>
<evidence type="ECO:0000313" key="3">
    <source>
        <dbReference type="EMBL" id="GAI84112.1"/>
    </source>
</evidence>
<evidence type="ECO:0000256" key="1">
    <source>
        <dbReference type="SAM" id="MobiDB-lite"/>
    </source>
</evidence>
<dbReference type="EMBL" id="BARW01005875">
    <property type="protein sequence ID" value="GAI84112.1"/>
    <property type="molecule type" value="Genomic_DNA"/>
</dbReference>
<name>X1RTP4_9ZZZZ</name>
<dbReference type="AlphaFoldDB" id="X1RTP4"/>